<keyword evidence="2" id="KW-1185">Reference proteome</keyword>
<dbReference type="Proteomes" id="UP000215914">
    <property type="component" value="Unassembled WGS sequence"/>
</dbReference>
<name>A0A9K3JBP7_HELAN</name>
<reference evidence="1" key="1">
    <citation type="journal article" date="2017" name="Nature">
        <title>The sunflower genome provides insights into oil metabolism, flowering and Asterid evolution.</title>
        <authorList>
            <person name="Badouin H."/>
            <person name="Gouzy J."/>
            <person name="Grassa C.J."/>
            <person name="Murat F."/>
            <person name="Staton S.E."/>
            <person name="Cottret L."/>
            <person name="Lelandais-Briere C."/>
            <person name="Owens G.L."/>
            <person name="Carrere S."/>
            <person name="Mayjonade B."/>
            <person name="Legrand L."/>
            <person name="Gill N."/>
            <person name="Kane N.C."/>
            <person name="Bowers J.E."/>
            <person name="Hubner S."/>
            <person name="Bellec A."/>
            <person name="Berard A."/>
            <person name="Berges H."/>
            <person name="Blanchet N."/>
            <person name="Boniface M.C."/>
            <person name="Brunel D."/>
            <person name="Catrice O."/>
            <person name="Chaidir N."/>
            <person name="Claudel C."/>
            <person name="Donnadieu C."/>
            <person name="Faraut T."/>
            <person name="Fievet G."/>
            <person name="Helmstetter N."/>
            <person name="King M."/>
            <person name="Knapp S.J."/>
            <person name="Lai Z."/>
            <person name="Le Paslier M.C."/>
            <person name="Lippi Y."/>
            <person name="Lorenzon L."/>
            <person name="Mandel J.R."/>
            <person name="Marage G."/>
            <person name="Marchand G."/>
            <person name="Marquand E."/>
            <person name="Bret-Mestries E."/>
            <person name="Morien E."/>
            <person name="Nambeesan S."/>
            <person name="Nguyen T."/>
            <person name="Pegot-Espagnet P."/>
            <person name="Pouilly N."/>
            <person name="Raftis F."/>
            <person name="Sallet E."/>
            <person name="Schiex T."/>
            <person name="Thomas J."/>
            <person name="Vandecasteele C."/>
            <person name="Vares D."/>
            <person name="Vear F."/>
            <person name="Vautrin S."/>
            <person name="Crespi M."/>
            <person name="Mangin B."/>
            <person name="Burke J.M."/>
            <person name="Salse J."/>
            <person name="Munos S."/>
            <person name="Vincourt P."/>
            <person name="Rieseberg L.H."/>
            <person name="Langlade N.B."/>
        </authorList>
    </citation>
    <scope>NUCLEOTIDE SEQUENCE</scope>
    <source>
        <tissue evidence="1">Leaves</tissue>
    </source>
</reference>
<proteinExistence type="predicted"/>
<sequence>MIIGMFNNYNFKLLPIEFAARFLFQENLLKSQSGYQIKLARWHDFMGYFRTLQKKQHKTSVNRSKLHMCPN</sequence>
<comment type="caution">
    <text evidence="1">The sequence shown here is derived from an EMBL/GenBank/DDBJ whole genome shotgun (WGS) entry which is preliminary data.</text>
</comment>
<gene>
    <name evidence="1" type="ORF">HanXRQr2_Chr04g0187571</name>
</gene>
<dbReference type="EMBL" id="MNCJ02000319">
    <property type="protein sequence ID" value="KAF5811981.1"/>
    <property type="molecule type" value="Genomic_DNA"/>
</dbReference>
<accession>A0A9K3JBP7</accession>
<protein>
    <submittedName>
        <fullName evidence="1">Uncharacterized protein</fullName>
    </submittedName>
</protein>
<reference evidence="1" key="2">
    <citation type="submission" date="2020-06" db="EMBL/GenBank/DDBJ databases">
        <title>Helianthus annuus Genome sequencing and assembly Release 2.</title>
        <authorList>
            <person name="Gouzy J."/>
            <person name="Langlade N."/>
            <person name="Munos S."/>
        </authorList>
    </citation>
    <scope>NUCLEOTIDE SEQUENCE</scope>
    <source>
        <tissue evidence="1">Leaves</tissue>
    </source>
</reference>
<organism evidence="1 2">
    <name type="scientific">Helianthus annuus</name>
    <name type="common">Common sunflower</name>
    <dbReference type="NCBI Taxonomy" id="4232"/>
    <lineage>
        <taxon>Eukaryota</taxon>
        <taxon>Viridiplantae</taxon>
        <taxon>Streptophyta</taxon>
        <taxon>Embryophyta</taxon>
        <taxon>Tracheophyta</taxon>
        <taxon>Spermatophyta</taxon>
        <taxon>Magnoliopsida</taxon>
        <taxon>eudicotyledons</taxon>
        <taxon>Gunneridae</taxon>
        <taxon>Pentapetalae</taxon>
        <taxon>asterids</taxon>
        <taxon>campanulids</taxon>
        <taxon>Asterales</taxon>
        <taxon>Asteraceae</taxon>
        <taxon>Asteroideae</taxon>
        <taxon>Heliantheae alliance</taxon>
        <taxon>Heliantheae</taxon>
        <taxon>Helianthus</taxon>
    </lineage>
</organism>
<dbReference type="Gramene" id="mRNA:HanXRQr2_Chr04g0187571">
    <property type="protein sequence ID" value="mRNA:HanXRQr2_Chr04g0187571"/>
    <property type="gene ID" value="HanXRQr2_Chr04g0187571"/>
</dbReference>
<evidence type="ECO:0000313" key="2">
    <source>
        <dbReference type="Proteomes" id="UP000215914"/>
    </source>
</evidence>
<evidence type="ECO:0000313" key="1">
    <source>
        <dbReference type="EMBL" id="KAF5811981.1"/>
    </source>
</evidence>
<dbReference type="AlphaFoldDB" id="A0A9K3JBP7"/>